<dbReference type="OrthoDB" id="417797at2759"/>
<keyword evidence="1" id="KW-0812">Transmembrane</keyword>
<organism evidence="3 4">
    <name type="scientific">Galdieria sulphuraria</name>
    <name type="common">Red alga</name>
    <dbReference type="NCBI Taxonomy" id="130081"/>
    <lineage>
        <taxon>Eukaryota</taxon>
        <taxon>Rhodophyta</taxon>
        <taxon>Bangiophyceae</taxon>
        <taxon>Galdieriales</taxon>
        <taxon>Galdieriaceae</taxon>
        <taxon>Galdieria</taxon>
    </lineage>
</organism>
<name>M2XCE2_GALSU</name>
<dbReference type="AlphaFoldDB" id="M2XCE2"/>
<dbReference type="GeneID" id="17086490"/>
<feature type="transmembrane region" description="Helical" evidence="1">
    <location>
        <begin position="278"/>
        <end position="297"/>
    </location>
</feature>
<sequence length="339" mass="38108">MRLDFVKAPIMVTLNPLSFVETCFCHHRIRPWNRLHLRKRVYSGFHKYPRVEAPFLCLPSFRGSYLMKKPMCEILVVLFFSTIIPSVGLAKDYVTVAQNDLRSLTGSSEGIDVVDFANSLPATEERLLNEKLVHLEQDTGVKIRLLTTNEAIDGKSVKKYWNLDQDSVLIYVDTRGGNILNFLPGEHVKEKLKDNFWFELQSRYGNQFYVNEYGEDGAIITVIQAVETCLRKNGICDRAPGFGRDQYALSLILSIAGGFIAGAAASTGGNNQKVNIPWLFLFSPLWGILFGSFGVGPIVVREGWLSLDLLQNTLAFLVSLGVSFLLLQRMYSQISSKDP</sequence>
<accession>M2XCE2</accession>
<keyword evidence="4" id="KW-1185">Reference proteome</keyword>
<evidence type="ECO:0000256" key="1">
    <source>
        <dbReference type="SAM" id="Phobius"/>
    </source>
</evidence>
<dbReference type="Pfam" id="PF04536">
    <property type="entry name" value="TPM_phosphatase"/>
    <property type="match status" value="1"/>
</dbReference>
<dbReference type="PANTHER" id="PTHR35514">
    <property type="entry name" value="THYLAKOID LUMENAL 15.0 KDA PROTEIN 2, CHLOROPLASTIC"/>
    <property type="match status" value="1"/>
</dbReference>
<dbReference type="RefSeq" id="XP_005704117.1">
    <property type="nucleotide sequence ID" value="XM_005704060.1"/>
</dbReference>
<dbReference type="Gene3D" id="3.10.310.50">
    <property type="match status" value="1"/>
</dbReference>
<dbReference type="Gramene" id="EME27597">
    <property type="protein sequence ID" value="EME27597"/>
    <property type="gene ID" value="Gasu_48910"/>
</dbReference>
<evidence type="ECO:0000259" key="2">
    <source>
        <dbReference type="Pfam" id="PF04536"/>
    </source>
</evidence>
<keyword evidence="1" id="KW-0472">Membrane</keyword>
<evidence type="ECO:0000313" key="3">
    <source>
        <dbReference type="EMBL" id="EME27597.1"/>
    </source>
</evidence>
<dbReference type="STRING" id="130081.M2XCE2"/>
<protein>
    <submittedName>
        <fullName evidence="3">Thylakoid lumen 15.0 kDa protein</fullName>
    </submittedName>
</protein>
<proteinExistence type="predicted"/>
<feature type="domain" description="TPM" evidence="2">
    <location>
        <begin position="113"/>
        <end position="227"/>
    </location>
</feature>
<reference evidence="4" key="1">
    <citation type="journal article" date="2013" name="Science">
        <title>Gene transfer from bacteria and archaea facilitated evolution of an extremophilic eukaryote.</title>
        <authorList>
            <person name="Schonknecht G."/>
            <person name="Chen W.H."/>
            <person name="Ternes C.M."/>
            <person name="Barbier G.G."/>
            <person name="Shrestha R.P."/>
            <person name="Stanke M."/>
            <person name="Brautigam A."/>
            <person name="Baker B.J."/>
            <person name="Banfield J.F."/>
            <person name="Garavito R.M."/>
            <person name="Carr K."/>
            <person name="Wilkerson C."/>
            <person name="Rensing S.A."/>
            <person name="Gagneul D."/>
            <person name="Dickenson N.E."/>
            <person name="Oesterhelt C."/>
            <person name="Lercher M.J."/>
            <person name="Weber A.P."/>
        </authorList>
    </citation>
    <scope>NUCLEOTIDE SEQUENCE [LARGE SCALE GENOMIC DNA]</scope>
    <source>
        <strain evidence="4">074W</strain>
    </source>
</reference>
<feature type="transmembrane region" description="Helical" evidence="1">
    <location>
        <begin position="247"/>
        <end position="266"/>
    </location>
</feature>
<dbReference type="KEGG" id="gsl:Gasu_48910"/>
<feature type="transmembrane region" description="Helical" evidence="1">
    <location>
        <begin position="309"/>
        <end position="327"/>
    </location>
</feature>
<keyword evidence="1" id="KW-1133">Transmembrane helix</keyword>
<gene>
    <name evidence="3" type="ORF">Gasu_48910</name>
</gene>
<dbReference type="eggNOG" id="ENOG502S9CT">
    <property type="taxonomic scope" value="Eukaryota"/>
</dbReference>
<dbReference type="PANTHER" id="PTHR35514:SF1">
    <property type="entry name" value="THYLAKOID LUMENAL 15.0 KDA PROTEIN 2, CHLOROPLASTIC"/>
    <property type="match status" value="1"/>
</dbReference>
<dbReference type="InterPro" id="IPR007621">
    <property type="entry name" value="TPM_dom"/>
</dbReference>
<dbReference type="EMBL" id="KB454530">
    <property type="protein sequence ID" value="EME27597.1"/>
    <property type="molecule type" value="Genomic_DNA"/>
</dbReference>
<dbReference type="Proteomes" id="UP000030680">
    <property type="component" value="Unassembled WGS sequence"/>
</dbReference>
<evidence type="ECO:0000313" key="4">
    <source>
        <dbReference type="Proteomes" id="UP000030680"/>
    </source>
</evidence>